<proteinExistence type="predicted"/>
<evidence type="ECO:0000256" key="1">
    <source>
        <dbReference type="SAM" id="MobiDB-lite"/>
    </source>
</evidence>
<accession>A0A1B6KED1</accession>
<gene>
    <name evidence="2" type="ORF">g.51893</name>
</gene>
<feature type="non-terminal residue" evidence="2">
    <location>
        <position position="1"/>
    </location>
</feature>
<organism evidence="2">
    <name type="scientific">Graphocephala atropunctata</name>
    <dbReference type="NCBI Taxonomy" id="36148"/>
    <lineage>
        <taxon>Eukaryota</taxon>
        <taxon>Metazoa</taxon>
        <taxon>Ecdysozoa</taxon>
        <taxon>Arthropoda</taxon>
        <taxon>Hexapoda</taxon>
        <taxon>Insecta</taxon>
        <taxon>Pterygota</taxon>
        <taxon>Neoptera</taxon>
        <taxon>Paraneoptera</taxon>
        <taxon>Hemiptera</taxon>
        <taxon>Auchenorrhyncha</taxon>
        <taxon>Membracoidea</taxon>
        <taxon>Cicadellidae</taxon>
        <taxon>Cicadellinae</taxon>
        <taxon>Cicadellini</taxon>
        <taxon>Graphocephala</taxon>
    </lineage>
</organism>
<dbReference type="InterPro" id="IPR043472">
    <property type="entry name" value="Macro_dom-like"/>
</dbReference>
<reference evidence="2" key="1">
    <citation type="submission" date="2015-11" db="EMBL/GenBank/DDBJ databases">
        <title>De novo transcriptome assembly of four potential Pierce s Disease insect vectors from Arizona vineyards.</title>
        <authorList>
            <person name="Tassone E.E."/>
        </authorList>
    </citation>
    <scope>NUCLEOTIDE SEQUENCE</scope>
</reference>
<evidence type="ECO:0008006" key="3">
    <source>
        <dbReference type="Google" id="ProtNLM"/>
    </source>
</evidence>
<dbReference type="AlphaFoldDB" id="A0A1B6KED1"/>
<sequence length="333" mass="37168">PHNFINSAPMLKPASISPPRLNKSDVPTKIASNMPIEEPSAECLTNHIRVIESDMLKVINKHHDKSNIAFAHCISADFDDRRHMSAGVAVTFRKKFGRPQHSDLVRSDVTLQYSKHGAAVYGLVTKKSYNSKPSVENYNRVFYDLISHVKEKGFKKIICSPMGCFRDKIPTKMFSKNIVHLHRMTGASVDIIVREEKATRTLRNGLKHKDFVHLLRSSIAEEMNVLNLPTFSTPTGPADHWTLHLTPKRDPRLTTDPELPTSDNPLQASLQQLDRVSSVAMSEGVCQSSESDQNRCHILQTENQITQSAIADDTILSPVSPGIMPIVNSSFLA</sequence>
<feature type="region of interest" description="Disordered" evidence="1">
    <location>
        <begin position="1"/>
        <end position="23"/>
    </location>
</feature>
<dbReference type="SUPFAM" id="SSF52949">
    <property type="entry name" value="Macro domain-like"/>
    <property type="match status" value="1"/>
</dbReference>
<evidence type="ECO:0000313" key="2">
    <source>
        <dbReference type="EMBL" id="JAT09807.1"/>
    </source>
</evidence>
<dbReference type="Gene3D" id="3.40.220.10">
    <property type="entry name" value="Leucine Aminopeptidase, subunit E, domain 1"/>
    <property type="match status" value="1"/>
</dbReference>
<dbReference type="EMBL" id="GEBQ01030170">
    <property type="protein sequence ID" value="JAT09807.1"/>
    <property type="molecule type" value="Transcribed_RNA"/>
</dbReference>
<protein>
    <recommendedName>
        <fullName evidence="3">Macro domain-containing protein</fullName>
    </recommendedName>
</protein>
<name>A0A1B6KED1_9HEMI</name>